<organism evidence="2 3">
    <name type="scientific">Scophthalmus maximus</name>
    <name type="common">Turbot</name>
    <name type="synonym">Psetta maxima</name>
    <dbReference type="NCBI Taxonomy" id="52904"/>
    <lineage>
        <taxon>Eukaryota</taxon>
        <taxon>Metazoa</taxon>
        <taxon>Chordata</taxon>
        <taxon>Craniata</taxon>
        <taxon>Vertebrata</taxon>
        <taxon>Euteleostomi</taxon>
        <taxon>Actinopterygii</taxon>
        <taxon>Neopterygii</taxon>
        <taxon>Teleostei</taxon>
        <taxon>Neoteleostei</taxon>
        <taxon>Acanthomorphata</taxon>
        <taxon>Carangaria</taxon>
        <taxon>Pleuronectiformes</taxon>
        <taxon>Pleuronectoidei</taxon>
        <taxon>Scophthalmidae</taxon>
        <taxon>Scophthalmus</taxon>
    </lineage>
</organism>
<comment type="caution">
    <text evidence="2">The sequence shown here is derived from an EMBL/GenBank/DDBJ whole genome shotgun (WGS) entry which is preliminary data.</text>
</comment>
<protein>
    <submittedName>
        <fullName evidence="2">Uncharacterized protein</fullName>
    </submittedName>
</protein>
<proteinExistence type="predicted"/>
<name>A0A6A4SNN4_SCOMX</name>
<feature type="transmembrane region" description="Helical" evidence="1">
    <location>
        <begin position="12"/>
        <end position="30"/>
    </location>
</feature>
<dbReference type="Proteomes" id="UP000438429">
    <property type="component" value="Unassembled WGS sequence"/>
</dbReference>
<keyword evidence="1" id="KW-0472">Membrane</keyword>
<accession>A0A6A4SNN4</accession>
<evidence type="ECO:0000256" key="1">
    <source>
        <dbReference type="SAM" id="Phobius"/>
    </source>
</evidence>
<reference evidence="2 3" key="1">
    <citation type="submission" date="2019-06" db="EMBL/GenBank/DDBJ databases">
        <title>Draft genomes of female and male turbot (Scophthalmus maximus).</title>
        <authorList>
            <person name="Xu H."/>
            <person name="Xu X.-W."/>
            <person name="Shao C."/>
            <person name="Chen S."/>
        </authorList>
    </citation>
    <scope>NUCLEOTIDE SEQUENCE [LARGE SCALE GENOMIC DNA]</scope>
    <source>
        <strain evidence="2">Ysfricsl-2016a</strain>
        <tissue evidence="2">Blood</tissue>
    </source>
</reference>
<evidence type="ECO:0000313" key="3">
    <source>
        <dbReference type="Proteomes" id="UP000438429"/>
    </source>
</evidence>
<keyword evidence="1" id="KW-1133">Transmembrane helix</keyword>
<dbReference type="EMBL" id="VEVO01000013">
    <property type="protein sequence ID" value="KAF0032714.1"/>
    <property type="molecule type" value="Genomic_DNA"/>
</dbReference>
<keyword evidence="1" id="KW-0812">Transmembrane</keyword>
<sequence length="166" mass="18987">MCSCADAHTCAFVLMCTVFVCVHCRLYSAFRSDRSRCSRFAHSVPTTSGRRSPPNQRSHLACPVMSMPIRVLLSSIQEQLHDTLKHIEKYIKTLDRNVSHQLLRRNPHEPKGKCDLKNCIQNDALILHSATTYISSRKQYAQNYVERKCFTLARRVAPRIAQTPPC</sequence>
<dbReference type="AlphaFoldDB" id="A0A6A4SNN4"/>
<gene>
    <name evidence="2" type="ORF">F2P81_015004</name>
</gene>
<evidence type="ECO:0000313" key="2">
    <source>
        <dbReference type="EMBL" id="KAF0032714.1"/>
    </source>
</evidence>